<gene>
    <name evidence="3" type="ORF">J1M35_19585</name>
</gene>
<dbReference type="EMBL" id="CP071796">
    <property type="protein sequence ID" value="QTD45192.1"/>
    <property type="molecule type" value="Genomic_DNA"/>
</dbReference>
<protein>
    <submittedName>
        <fullName evidence="3">PspA/IM30 family protein</fullName>
    </submittedName>
</protein>
<reference evidence="3" key="1">
    <citation type="submission" date="2021-03" db="EMBL/GenBank/DDBJ databases">
        <title>Ottowia sp. 27C isolated from the cloaca of a Giant Asian pond turtle (Heosemys grandis).</title>
        <authorList>
            <person name="Spergser J."/>
            <person name="Busse H.-J."/>
        </authorList>
    </citation>
    <scope>NUCLEOTIDE SEQUENCE</scope>
    <source>
        <strain evidence="3">27C</strain>
    </source>
</reference>
<dbReference type="Proteomes" id="UP000663903">
    <property type="component" value="Chromosome"/>
</dbReference>
<dbReference type="KEGG" id="otd:J1M35_19585"/>
<dbReference type="RefSeq" id="WP_208008944.1">
    <property type="nucleotide sequence ID" value="NZ_CP071796.1"/>
</dbReference>
<organism evidence="3 4">
    <name type="scientific">Ottowia testudinis</name>
    <dbReference type="NCBI Taxonomy" id="2816950"/>
    <lineage>
        <taxon>Bacteria</taxon>
        <taxon>Pseudomonadati</taxon>
        <taxon>Pseudomonadota</taxon>
        <taxon>Betaproteobacteria</taxon>
        <taxon>Burkholderiales</taxon>
        <taxon>Comamonadaceae</taxon>
        <taxon>Ottowia</taxon>
    </lineage>
</organism>
<evidence type="ECO:0000256" key="2">
    <source>
        <dbReference type="SAM" id="Coils"/>
    </source>
</evidence>
<dbReference type="PANTHER" id="PTHR31088:SF9">
    <property type="entry name" value="PHAGE SHOCK PROTEIN A"/>
    <property type="match status" value="1"/>
</dbReference>
<keyword evidence="2" id="KW-0175">Coiled coil</keyword>
<comment type="similarity">
    <text evidence="1">Belongs to the PspA/Vipp/IM30 family.</text>
</comment>
<dbReference type="InterPro" id="IPR007157">
    <property type="entry name" value="PspA_VIPP1"/>
</dbReference>
<dbReference type="AlphaFoldDB" id="A0A975CG65"/>
<keyword evidence="4" id="KW-1185">Reference proteome</keyword>
<evidence type="ECO:0000256" key="1">
    <source>
        <dbReference type="ARBA" id="ARBA00043985"/>
    </source>
</evidence>
<sequence>MSVIKKLVTLLRGSTRELGQSLVDANATRIYEQEIIDAKASVNEAKTELTGVMAKEKQSAREIERIQGDIRRHEDLAVQALDKANEPLALEVAERVAALETELAEQTQAHAAYALQVGRLKDLIRAAEARVREHEREIGIAKTTESVYRATQKIADSMGASGSQLVTARQSLERIKQRHNDLADRMAAADELDAEFGHRALERKLAEAGIGDNPKVRAAEVMARIRARQTAAAPALPAPKPDAA</sequence>
<evidence type="ECO:0000313" key="4">
    <source>
        <dbReference type="Proteomes" id="UP000663903"/>
    </source>
</evidence>
<accession>A0A975CG65</accession>
<dbReference type="Pfam" id="PF04012">
    <property type="entry name" value="PspA_IM30"/>
    <property type="match status" value="1"/>
</dbReference>
<name>A0A975CG65_9BURK</name>
<feature type="coiled-coil region" evidence="2">
    <location>
        <begin position="89"/>
        <end position="192"/>
    </location>
</feature>
<dbReference type="PANTHER" id="PTHR31088">
    <property type="entry name" value="MEMBRANE-ASSOCIATED PROTEIN VIPP1, CHLOROPLASTIC"/>
    <property type="match status" value="1"/>
</dbReference>
<proteinExistence type="inferred from homology"/>
<evidence type="ECO:0000313" key="3">
    <source>
        <dbReference type="EMBL" id="QTD45192.1"/>
    </source>
</evidence>